<evidence type="ECO:0000259" key="2">
    <source>
        <dbReference type="Pfam" id="PF00144"/>
    </source>
</evidence>
<dbReference type="AlphaFoldDB" id="A0A9P9WKL5"/>
<dbReference type="Pfam" id="PF00144">
    <property type="entry name" value="Beta-lactamase"/>
    <property type="match status" value="1"/>
</dbReference>
<reference evidence="3" key="1">
    <citation type="submission" date="2021-03" db="EMBL/GenBank/DDBJ databases">
        <title>Revisited historic fungal species revealed as producer of novel bioactive compounds through whole genome sequencing and comparative genomics.</title>
        <authorList>
            <person name="Vignolle G.A."/>
            <person name="Hochenegger N."/>
            <person name="Mach R.L."/>
            <person name="Mach-Aigner A.R."/>
            <person name="Javad Rahimi M."/>
            <person name="Salim K.A."/>
            <person name="Chan C.M."/>
            <person name="Lim L.B.L."/>
            <person name="Cai F."/>
            <person name="Druzhinina I.S."/>
            <person name="U'Ren J.M."/>
            <person name="Derntl C."/>
        </authorList>
    </citation>
    <scope>NUCLEOTIDE SEQUENCE</scope>
    <source>
        <strain evidence="3">TUCIM 5799</strain>
    </source>
</reference>
<dbReference type="PANTHER" id="PTHR46825:SF15">
    <property type="entry name" value="BETA-LACTAMASE-RELATED DOMAIN-CONTAINING PROTEIN"/>
    <property type="match status" value="1"/>
</dbReference>
<dbReference type="PANTHER" id="PTHR46825">
    <property type="entry name" value="D-ALANYL-D-ALANINE-CARBOXYPEPTIDASE/ENDOPEPTIDASE AMPH"/>
    <property type="match status" value="1"/>
</dbReference>
<dbReference type="Proteomes" id="UP000829685">
    <property type="component" value="Unassembled WGS sequence"/>
</dbReference>
<organism evidence="3 4">
    <name type="scientific">Neoarthrinium moseri</name>
    <dbReference type="NCBI Taxonomy" id="1658444"/>
    <lineage>
        <taxon>Eukaryota</taxon>
        <taxon>Fungi</taxon>
        <taxon>Dikarya</taxon>
        <taxon>Ascomycota</taxon>
        <taxon>Pezizomycotina</taxon>
        <taxon>Sordariomycetes</taxon>
        <taxon>Xylariomycetidae</taxon>
        <taxon>Amphisphaeriales</taxon>
        <taxon>Apiosporaceae</taxon>
        <taxon>Neoarthrinium</taxon>
    </lineage>
</organism>
<comment type="similarity">
    <text evidence="1">Belongs to the peptidase S12 family.</text>
</comment>
<evidence type="ECO:0000313" key="3">
    <source>
        <dbReference type="EMBL" id="KAI1868356.1"/>
    </source>
</evidence>
<dbReference type="Gene3D" id="3.40.710.10">
    <property type="entry name" value="DD-peptidase/beta-lactamase superfamily"/>
    <property type="match status" value="1"/>
</dbReference>
<gene>
    <name evidence="3" type="ORF">JX265_007179</name>
</gene>
<dbReference type="InterPro" id="IPR012338">
    <property type="entry name" value="Beta-lactam/transpept-like"/>
</dbReference>
<protein>
    <recommendedName>
        <fullName evidence="2">Beta-lactamase-related domain-containing protein</fullName>
    </recommendedName>
</protein>
<keyword evidence="4" id="KW-1185">Reference proteome</keyword>
<evidence type="ECO:0000313" key="4">
    <source>
        <dbReference type="Proteomes" id="UP000829685"/>
    </source>
</evidence>
<name>A0A9P9WKL5_9PEZI</name>
<dbReference type="InterPro" id="IPR050491">
    <property type="entry name" value="AmpC-like"/>
</dbReference>
<evidence type="ECO:0000256" key="1">
    <source>
        <dbReference type="ARBA" id="ARBA00038215"/>
    </source>
</evidence>
<dbReference type="EMBL" id="JAFIMR010000017">
    <property type="protein sequence ID" value="KAI1868356.1"/>
    <property type="molecule type" value="Genomic_DNA"/>
</dbReference>
<accession>A0A9P9WKL5</accession>
<dbReference type="InterPro" id="IPR001466">
    <property type="entry name" value="Beta-lactam-related"/>
</dbReference>
<dbReference type="SUPFAM" id="SSF56601">
    <property type="entry name" value="beta-lactamase/transpeptidase-like"/>
    <property type="match status" value="1"/>
</dbReference>
<proteinExistence type="inferred from homology"/>
<feature type="domain" description="Beta-lactamase-related" evidence="2">
    <location>
        <begin position="22"/>
        <end position="381"/>
    </location>
</feature>
<comment type="caution">
    <text evidence="3">The sequence shown here is derived from an EMBL/GenBank/DDBJ whole genome shotgun (WGS) entry which is preliminary data.</text>
</comment>
<sequence length="661" mass="72960">MEKGFQGSGTTSDSVFYDAEFSNTVAALLEEHHVPGVSIAFVDKGSVSVKGFGIAQYPNVAAKPETLYFTGSTTKAMLAAATGIVMRQEYGMNDPENLPLQILKKDKWATKIKSILATDFELEDEYATSNVTVEDALSHRSGMESADLIYGTWMGNDPKGIVQAIKHLGPLNKQFRTTWQYNNLMYSVVGDLLKSITGVETGVLLKKLLWNPLYMNSTFWALKDIPDAQRQDLARGYYWVAGPPGSPESEGYHVPEPYIDFAGIAPAGATISSVIDYGKWIKELLRVSAKDPKPSDNGCVLTPELFSELTTPRSIMEASIGGSHHKHLNLSAYGLGWIIQPPLAGIDHPIVSHSGGLNGFKTQLFLLPNDDFGCVCMGNGNFAHITGEVICLELIARRLGLSAEAKAKIIDLAKGKYPAPATADASANTKVVGTQAPKVYHKESAQDLSEDQVKDFLHRVAGDYSHPAYGAFRVSDYERADKGPVIYNHWTSQSDRNQRDQQRTKKPCLLFSPIGHRTWKFQILLHARDDFGEMLRLMISGTKPEGDWKRYDLFFDSESLDGHGNIEDDVVAGFPAGGENPGDKDSREQDKKTELRLETVWNSQFLSEFGAAFRFSPESRKHTPEMIGLRLAEKLDGMNGSKNAGWEKEMIWFTRSSGAEA</sequence>